<evidence type="ECO:0000313" key="3">
    <source>
        <dbReference type="Proteomes" id="UP001295423"/>
    </source>
</evidence>
<dbReference type="Proteomes" id="UP001295423">
    <property type="component" value="Unassembled WGS sequence"/>
</dbReference>
<accession>A0AAD2GB32</accession>
<dbReference type="AlphaFoldDB" id="A0AAD2GB32"/>
<protein>
    <recommendedName>
        <fullName evidence="4">Tudor-knot domain-containing protein</fullName>
    </recommendedName>
</protein>
<dbReference type="SUPFAM" id="SSF54160">
    <property type="entry name" value="Chromo domain-like"/>
    <property type="match status" value="1"/>
</dbReference>
<feature type="region of interest" description="Disordered" evidence="1">
    <location>
        <begin position="228"/>
        <end position="300"/>
    </location>
</feature>
<evidence type="ECO:0008006" key="4">
    <source>
        <dbReference type="Google" id="ProtNLM"/>
    </source>
</evidence>
<dbReference type="Gene3D" id="2.30.30.140">
    <property type="match status" value="1"/>
</dbReference>
<reference evidence="2" key="1">
    <citation type="submission" date="2023-08" db="EMBL/GenBank/DDBJ databases">
        <authorList>
            <person name="Audoor S."/>
            <person name="Bilcke G."/>
        </authorList>
    </citation>
    <scope>NUCLEOTIDE SEQUENCE</scope>
</reference>
<feature type="compositionally biased region" description="Polar residues" evidence="1">
    <location>
        <begin position="11"/>
        <end position="20"/>
    </location>
</feature>
<feature type="compositionally biased region" description="Low complexity" evidence="1">
    <location>
        <begin position="279"/>
        <end position="294"/>
    </location>
</feature>
<comment type="caution">
    <text evidence="2">The sequence shown here is derived from an EMBL/GenBank/DDBJ whole genome shotgun (WGS) entry which is preliminary data.</text>
</comment>
<gene>
    <name evidence="2" type="ORF">CYCCA115_LOCUS22631</name>
</gene>
<feature type="region of interest" description="Disordered" evidence="1">
    <location>
        <begin position="109"/>
        <end position="129"/>
    </location>
</feature>
<sequence length="476" mass="53601">MVTHRRRTRSDSVNANNASNETEEDESTPKDTDVLFGCYDFLENHPGTKQWASVVGTYSNQYYWSSTLYQRILNDKHLLGKRYFVFLKKNKFRPATELEIEQRTCGVFDNGGGKKKQSRKRRTPNGDKLTTGVTTTTANMKNSANDFQEGDNVYVYDQLWRGKIVEMADFVDGRKYKVHYTGFLATSDQWVDKLQLFPYSEQMKEIYNQIDKAEGTAFEGEYDVAETTHGNEDYEDAEEHELGVKKRRRAQTKGKRGSTASNNSKVANPKNATTHTQRSSSPSNTTSTTVATEESITDNEEVNSISASHYNNVTKLAGDGVSETFSHRLFTMKQKSKTTANSNSTPIKAAAKTATGAAASIDSNETTDSSHFITDALAKCEAAKRTAQEEGMTSIRPLLNGEAAKWSFASINRFLNVEEIQTNFLQLDQMKSDVVKWKEEGGIKWLEALAMERNIEKWSKAQEHLAKFVECLVEDL</sequence>
<evidence type="ECO:0000256" key="1">
    <source>
        <dbReference type="SAM" id="MobiDB-lite"/>
    </source>
</evidence>
<dbReference type="InterPro" id="IPR016197">
    <property type="entry name" value="Chromo-like_dom_sf"/>
</dbReference>
<feature type="compositionally biased region" description="Polar residues" evidence="1">
    <location>
        <begin position="258"/>
        <end position="278"/>
    </location>
</feature>
<organism evidence="2 3">
    <name type="scientific">Cylindrotheca closterium</name>
    <dbReference type="NCBI Taxonomy" id="2856"/>
    <lineage>
        <taxon>Eukaryota</taxon>
        <taxon>Sar</taxon>
        <taxon>Stramenopiles</taxon>
        <taxon>Ochrophyta</taxon>
        <taxon>Bacillariophyta</taxon>
        <taxon>Bacillariophyceae</taxon>
        <taxon>Bacillariophycidae</taxon>
        <taxon>Bacillariales</taxon>
        <taxon>Bacillariaceae</taxon>
        <taxon>Cylindrotheca</taxon>
    </lineage>
</organism>
<dbReference type="EMBL" id="CAKOGP040002314">
    <property type="protein sequence ID" value="CAJ1967138.1"/>
    <property type="molecule type" value="Genomic_DNA"/>
</dbReference>
<feature type="compositionally biased region" description="Basic residues" evidence="1">
    <location>
        <begin position="245"/>
        <end position="256"/>
    </location>
</feature>
<name>A0AAD2GB32_9STRA</name>
<feature type="region of interest" description="Disordered" evidence="1">
    <location>
        <begin position="1"/>
        <end position="31"/>
    </location>
</feature>
<evidence type="ECO:0000313" key="2">
    <source>
        <dbReference type="EMBL" id="CAJ1967138.1"/>
    </source>
</evidence>
<keyword evidence="3" id="KW-1185">Reference proteome</keyword>
<proteinExistence type="predicted"/>
<feature type="compositionally biased region" description="Basic residues" evidence="1">
    <location>
        <begin position="113"/>
        <end position="123"/>
    </location>
</feature>